<dbReference type="STRING" id="1792290.MSP8886_02739"/>
<evidence type="ECO:0000256" key="1">
    <source>
        <dbReference type="SAM" id="Phobius"/>
    </source>
</evidence>
<gene>
    <name evidence="2" type="ORF">MSP8886_02739</name>
</gene>
<evidence type="ECO:0000313" key="2">
    <source>
        <dbReference type="EMBL" id="SBS33393.1"/>
    </source>
</evidence>
<sequence length="188" mass="21471">MVKVRCYQKLILNNKNINKFYITLLSLFTMITILSSPSVNAMTVNATFEPPSKDTTPVLELGPPEHTTILSIADIESLPIYKTDNIEHFDGPSGQFYGVWLNDLLEKYHLKDAPRLRFTALDGYEVFIDKSSRQKRQYFLATRLNNLPITTDNLGPLMLLIPYDLDLPITQAASKSRWIWALHTIIAQ</sequence>
<proteinExistence type="predicted"/>
<dbReference type="Proteomes" id="UP000092544">
    <property type="component" value="Unassembled WGS sequence"/>
</dbReference>
<dbReference type="AlphaFoldDB" id="A0A1A8TLM5"/>
<accession>A0A1A8TLM5</accession>
<dbReference type="EMBL" id="FLOB01000006">
    <property type="protein sequence ID" value="SBS33393.1"/>
    <property type="molecule type" value="Genomic_DNA"/>
</dbReference>
<keyword evidence="1" id="KW-0812">Transmembrane</keyword>
<dbReference type="SUPFAM" id="SSF56524">
    <property type="entry name" value="Oxidoreductase molybdopterin-binding domain"/>
    <property type="match status" value="1"/>
</dbReference>
<dbReference type="InterPro" id="IPR036374">
    <property type="entry name" value="OxRdtase_Mopterin-bd_sf"/>
</dbReference>
<name>A0A1A8TLM5_9GAMM</name>
<keyword evidence="1" id="KW-1133">Transmembrane helix</keyword>
<organism evidence="2 3">
    <name type="scientific">Marinomonas spartinae</name>
    <dbReference type="NCBI Taxonomy" id="1792290"/>
    <lineage>
        <taxon>Bacteria</taxon>
        <taxon>Pseudomonadati</taxon>
        <taxon>Pseudomonadota</taxon>
        <taxon>Gammaproteobacteria</taxon>
        <taxon>Oceanospirillales</taxon>
        <taxon>Oceanospirillaceae</taxon>
        <taxon>Marinomonas</taxon>
    </lineage>
</organism>
<evidence type="ECO:0008006" key="4">
    <source>
        <dbReference type="Google" id="ProtNLM"/>
    </source>
</evidence>
<keyword evidence="1" id="KW-0472">Membrane</keyword>
<reference evidence="2 3" key="1">
    <citation type="submission" date="2016-06" db="EMBL/GenBank/DDBJ databases">
        <authorList>
            <person name="Kjaerup R.B."/>
            <person name="Dalgaard T.S."/>
            <person name="Juul-Madsen H.R."/>
        </authorList>
    </citation>
    <scope>NUCLEOTIDE SEQUENCE [LARGE SCALE GENOMIC DNA]</scope>
    <source>
        <strain evidence="2 3">CECT 8886</strain>
    </source>
</reference>
<keyword evidence="3" id="KW-1185">Reference proteome</keyword>
<protein>
    <recommendedName>
        <fullName evidence="4">Oxidoreductase molybdopterin binding domain protein</fullName>
    </recommendedName>
</protein>
<feature type="transmembrane region" description="Helical" evidence="1">
    <location>
        <begin position="20"/>
        <end position="39"/>
    </location>
</feature>
<evidence type="ECO:0000313" key="3">
    <source>
        <dbReference type="Proteomes" id="UP000092544"/>
    </source>
</evidence>